<dbReference type="EMBL" id="ABHU01000024">
    <property type="protein sequence ID" value="EDU89288.1"/>
    <property type="molecule type" value="Genomic_DNA"/>
</dbReference>
<sequence length="53" mass="6018">MYQHGSATPDTFSRLPAMRFLPPLQFPDLQHPEVGRTTQTSQNIVAAMNLYNK</sequence>
<proteinExistence type="predicted"/>
<protein>
    <submittedName>
        <fullName evidence="1">Uncharacterized protein</fullName>
    </submittedName>
</protein>
<dbReference type="AlphaFoldDB" id="A0A0H3PHS9"/>
<comment type="caution">
    <text evidence="1">The sequence shown here is derived from an EMBL/GenBank/DDBJ whole genome shotgun (WGS) entry which is preliminary data.</text>
</comment>
<dbReference type="BioCyc" id="ECOL478008-HMP:G76-482777-MONOMER"/>
<dbReference type="Proteomes" id="UP000004641">
    <property type="component" value="Unassembled WGS sequence"/>
</dbReference>
<gene>
    <name evidence="1" type="ORF">ECH7EC869_2869</name>
</gene>
<accession>A0A0H3PHS9</accession>
<organism evidence="1 2">
    <name type="scientific">Escherichia coli O157:H7 (strain EC869)</name>
    <dbReference type="NCBI Taxonomy" id="478008"/>
    <lineage>
        <taxon>Bacteria</taxon>
        <taxon>Pseudomonadati</taxon>
        <taxon>Pseudomonadota</taxon>
        <taxon>Gammaproteobacteria</taxon>
        <taxon>Enterobacterales</taxon>
        <taxon>Enterobacteriaceae</taxon>
        <taxon>Escherichia</taxon>
    </lineage>
</organism>
<reference evidence="1 2" key="1">
    <citation type="journal article" date="2011" name="Appl. Environ. Microbiol.">
        <title>Genome signatures of Escherichia coli O157:H7 isolates from the bovine host reservoir.</title>
        <authorList>
            <person name="Eppinger M."/>
            <person name="Mammel M.K."/>
            <person name="Leclerc J.E."/>
            <person name="Ravel J."/>
            <person name="Cebula T.A."/>
        </authorList>
    </citation>
    <scope>NUCLEOTIDE SEQUENCE [LARGE SCALE GENOMIC DNA]</scope>
    <source>
        <strain evidence="1 2">EC869</strain>
    </source>
</reference>
<name>A0A0H3PHS9_ECO5C</name>
<evidence type="ECO:0000313" key="2">
    <source>
        <dbReference type="Proteomes" id="UP000004641"/>
    </source>
</evidence>
<evidence type="ECO:0000313" key="1">
    <source>
        <dbReference type="EMBL" id="EDU89288.1"/>
    </source>
</evidence>